<dbReference type="Gramene" id="OE9A094909T1">
    <property type="protein sequence ID" value="OE9A094909C1"/>
    <property type="gene ID" value="OE9A094909"/>
</dbReference>
<dbReference type="Proteomes" id="UP000594638">
    <property type="component" value="Unassembled WGS sequence"/>
</dbReference>
<dbReference type="OrthoDB" id="8123313at2759"/>
<dbReference type="PANTHER" id="PTHR11669">
    <property type="entry name" value="REPLICATION FACTOR C / DNA POLYMERASE III GAMMA-TAU SUBUNIT"/>
    <property type="match status" value="1"/>
</dbReference>
<dbReference type="Gene3D" id="3.40.50.300">
    <property type="entry name" value="P-loop containing nucleotide triphosphate hydrolases"/>
    <property type="match status" value="1"/>
</dbReference>
<sequence>MAALRAAYEADRMPHALLIHEAPGAGGDWLAHWTARMVLGTDREQHPDWVRVHPIDESKQIRIEQIRELGEELSLTSHQGGYKVGVISPADVLNRFAANALLKTLEEPPPRTVLILVVTQPSRLPATILSRCQRIRIAAPERAQAVAWLEANRGPGNWNAVLDIVGEAPMQAAEGDPEAVVQIGTEVRRGLEEAVAGRADPVATAERWARAELPLRLRCFENWLTERIREH</sequence>
<dbReference type="GO" id="GO:0006261">
    <property type="term" value="P:DNA-templated DNA replication"/>
    <property type="evidence" value="ECO:0007669"/>
    <property type="project" value="TreeGrafter"/>
</dbReference>
<keyword evidence="2" id="KW-1185">Reference proteome</keyword>
<accession>A0A8S0SFC6</accession>
<dbReference type="PANTHER" id="PTHR11669:SF8">
    <property type="entry name" value="DNA POLYMERASE III SUBUNIT DELTA"/>
    <property type="match status" value="1"/>
</dbReference>
<organism evidence="1 2">
    <name type="scientific">Olea europaea subsp. europaea</name>
    <dbReference type="NCBI Taxonomy" id="158383"/>
    <lineage>
        <taxon>Eukaryota</taxon>
        <taxon>Viridiplantae</taxon>
        <taxon>Streptophyta</taxon>
        <taxon>Embryophyta</taxon>
        <taxon>Tracheophyta</taxon>
        <taxon>Spermatophyta</taxon>
        <taxon>Magnoliopsida</taxon>
        <taxon>eudicotyledons</taxon>
        <taxon>Gunneridae</taxon>
        <taxon>Pentapetalae</taxon>
        <taxon>asterids</taxon>
        <taxon>lamiids</taxon>
        <taxon>Lamiales</taxon>
        <taxon>Oleaceae</taxon>
        <taxon>Oleeae</taxon>
        <taxon>Olea</taxon>
    </lineage>
</organism>
<dbReference type="Pfam" id="PF13177">
    <property type="entry name" value="DNA_pol3_delta2"/>
    <property type="match status" value="1"/>
</dbReference>
<reference evidence="1 2" key="1">
    <citation type="submission" date="2019-12" db="EMBL/GenBank/DDBJ databases">
        <authorList>
            <person name="Alioto T."/>
            <person name="Alioto T."/>
            <person name="Gomez Garrido J."/>
        </authorList>
    </citation>
    <scope>NUCLEOTIDE SEQUENCE [LARGE SCALE GENOMIC DNA]</scope>
</reference>
<protein>
    <recommendedName>
        <fullName evidence="3">DNA polymerase III subunit delta</fullName>
    </recommendedName>
</protein>
<feature type="non-terminal residue" evidence="1">
    <location>
        <position position="231"/>
    </location>
</feature>
<comment type="caution">
    <text evidence="1">The sequence shown here is derived from an EMBL/GenBank/DDBJ whole genome shotgun (WGS) entry which is preliminary data.</text>
</comment>
<dbReference type="AlphaFoldDB" id="A0A8S0SFC6"/>
<evidence type="ECO:0000313" key="1">
    <source>
        <dbReference type="EMBL" id="CAA2991187.1"/>
    </source>
</evidence>
<dbReference type="EMBL" id="CACTIH010004931">
    <property type="protein sequence ID" value="CAA2991187.1"/>
    <property type="molecule type" value="Genomic_DNA"/>
</dbReference>
<dbReference type="InterPro" id="IPR027417">
    <property type="entry name" value="P-loop_NTPase"/>
</dbReference>
<evidence type="ECO:0000313" key="2">
    <source>
        <dbReference type="Proteomes" id="UP000594638"/>
    </source>
</evidence>
<dbReference type="GO" id="GO:0009360">
    <property type="term" value="C:DNA polymerase III complex"/>
    <property type="evidence" value="ECO:0007669"/>
    <property type="project" value="TreeGrafter"/>
</dbReference>
<gene>
    <name evidence="1" type="ORF">OLEA9_A094909</name>
</gene>
<proteinExistence type="predicted"/>
<name>A0A8S0SFC6_OLEEU</name>
<dbReference type="InterPro" id="IPR050238">
    <property type="entry name" value="DNA_Rep/Repair_Clamp_Loader"/>
</dbReference>
<dbReference type="SUPFAM" id="SSF52540">
    <property type="entry name" value="P-loop containing nucleoside triphosphate hydrolases"/>
    <property type="match status" value="1"/>
</dbReference>
<evidence type="ECO:0008006" key="3">
    <source>
        <dbReference type="Google" id="ProtNLM"/>
    </source>
</evidence>